<evidence type="ECO:0000256" key="1">
    <source>
        <dbReference type="SAM" id="Phobius"/>
    </source>
</evidence>
<keyword evidence="1" id="KW-1133">Transmembrane helix</keyword>
<name>A0ABP7PC55_9SPHI</name>
<dbReference type="Proteomes" id="UP001501081">
    <property type="component" value="Unassembled WGS sequence"/>
</dbReference>
<keyword evidence="3" id="KW-1185">Reference proteome</keyword>
<reference evidence="3" key="1">
    <citation type="journal article" date="2019" name="Int. J. Syst. Evol. Microbiol.">
        <title>The Global Catalogue of Microorganisms (GCM) 10K type strain sequencing project: providing services to taxonomists for standard genome sequencing and annotation.</title>
        <authorList>
            <consortium name="The Broad Institute Genomics Platform"/>
            <consortium name="The Broad Institute Genome Sequencing Center for Infectious Disease"/>
            <person name="Wu L."/>
            <person name="Ma J."/>
        </authorList>
    </citation>
    <scope>NUCLEOTIDE SEQUENCE [LARGE SCALE GENOMIC DNA]</scope>
    <source>
        <strain evidence="3">JCM 17338</strain>
    </source>
</reference>
<protein>
    <submittedName>
        <fullName evidence="2">Uncharacterized protein</fullName>
    </submittedName>
</protein>
<comment type="caution">
    <text evidence="2">The sequence shown here is derived from an EMBL/GenBank/DDBJ whole genome shotgun (WGS) entry which is preliminary data.</text>
</comment>
<gene>
    <name evidence="2" type="ORF">GCM10022246_14100</name>
</gene>
<organism evidence="2 3">
    <name type="scientific">Pedobacter ginsengiterrae</name>
    <dbReference type="NCBI Taxonomy" id="871696"/>
    <lineage>
        <taxon>Bacteria</taxon>
        <taxon>Pseudomonadati</taxon>
        <taxon>Bacteroidota</taxon>
        <taxon>Sphingobacteriia</taxon>
        <taxon>Sphingobacteriales</taxon>
        <taxon>Sphingobacteriaceae</taxon>
        <taxon>Pedobacter</taxon>
    </lineage>
</organism>
<evidence type="ECO:0000313" key="3">
    <source>
        <dbReference type="Proteomes" id="UP001501081"/>
    </source>
</evidence>
<feature type="transmembrane region" description="Helical" evidence="1">
    <location>
        <begin position="90"/>
        <end position="109"/>
    </location>
</feature>
<dbReference type="RefSeq" id="WP_316760818.1">
    <property type="nucleotide sequence ID" value="NZ_BAABAK010000005.1"/>
</dbReference>
<dbReference type="EMBL" id="BAABAK010000005">
    <property type="protein sequence ID" value="GAA3962085.1"/>
    <property type="molecule type" value="Genomic_DNA"/>
</dbReference>
<sequence length="125" mass="13687">MVKKDTTKIKNELIISGLQTAGKAIGLHTSKSKTKKTIEKNLSLVNSLMRAGFSHKNDATSRVKKNIELAGMGAIAFYNFYKGIKQKRRAYIIQGAFLSTALIMVILTSNKIKKNTPQLSSTNAG</sequence>
<keyword evidence="1" id="KW-0472">Membrane</keyword>
<proteinExistence type="predicted"/>
<accession>A0ABP7PC55</accession>
<keyword evidence="1" id="KW-0812">Transmembrane</keyword>
<evidence type="ECO:0000313" key="2">
    <source>
        <dbReference type="EMBL" id="GAA3962085.1"/>
    </source>
</evidence>